<proteinExistence type="predicted"/>
<dbReference type="InterPro" id="IPR008906">
    <property type="entry name" value="HATC_C_dom"/>
</dbReference>
<organism evidence="4 5">
    <name type="scientific">Xenopus laevis</name>
    <name type="common">African clawed frog</name>
    <dbReference type="NCBI Taxonomy" id="8355"/>
    <lineage>
        <taxon>Eukaryota</taxon>
        <taxon>Metazoa</taxon>
        <taxon>Chordata</taxon>
        <taxon>Craniata</taxon>
        <taxon>Vertebrata</taxon>
        <taxon>Euteleostomi</taxon>
        <taxon>Amphibia</taxon>
        <taxon>Batrachia</taxon>
        <taxon>Anura</taxon>
        <taxon>Pipoidea</taxon>
        <taxon>Pipidae</taxon>
        <taxon>Xenopodinae</taxon>
        <taxon>Xenopus</taxon>
        <taxon>Xenopus</taxon>
    </lineage>
</organism>
<gene>
    <name evidence="5" type="primary">LOC121399703</name>
    <name evidence="6" type="synonym">LOC121400771</name>
</gene>
<name>A0A8J1M663_XENLA</name>
<dbReference type="PANTHER" id="PTHR45749">
    <property type="match status" value="1"/>
</dbReference>
<dbReference type="InterPro" id="IPR012337">
    <property type="entry name" value="RNaseH-like_sf"/>
</dbReference>
<protein>
    <submittedName>
        <fullName evidence="5 6">Zinc finger MYM-type protein 1-like</fullName>
    </submittedName>
</protein>
<evidence type="ECO:0000313" key="6">
    <source>
        <dbReference type="RefSeq" id="XP_041440656.1"/>
    </source>
</evidence>
<dbReference type="RefSeq" id="XP_041440656.1">
    <property type="nucleotide sequence ID" value="XM_041584722.1"/>
</dbReference>
<dbReference type="RefSeq" id="XP_041437174.1">
    <property type="nucleotide sequence ID" value="XM_041581240.1"/>
</dbReference>
<dbReference type="Proteomes" id="UP000186698">
    <property type="component" value="Chromosome 2S"/>
</dbReference>
<reference evidence="5 6" key="1">
    <citation type="submission" date="2025-04" db="UniProtKB">
        <authorList>
            <consortium name="RefSeq"/>
        </authorList>
    </citation>
    <scope>IDENTIFICATION</scope>
    <source>
        <strain evidence="4 5">J_2021</strain>
        <tissue evidence="5 6">Erythrocytes</tissue>
    </source>
</reference>
<evidence type="ECO:0000259" key="2">
    <source>
        <dbReference type="Pfam" id="PF05699"/>
    </source>
</evidence>
<accession>A0A8J1M663</accession>
<dbReference type="Proteomes" id="UP000186698">
    <property type="component" value="Chromosome 2L"/>
</dbReference>
<feature type="domain" description="HAT C-terminal dimerisation" evidence="2">
    <location>
        <begin position="803"/>
        <end position="862"/>
    </location>
</feature>
<feature type="domain" description="DUF4371" evidence="3">
    <location>
        <begin position="273"/>
        <end position="488"/>
    </location>
</feature>
<dbReference type="SUPFAM" id="SSF53098">
    <property type="entry name" value="Ribonuclease H-like"/>
    <property type="match status" value="1"/>
</dbReference>
<evidence type="ECO:0000313" key="4">
    <source>
        <dbReference type="Proteomes" id="UP000186698"/>
    </source>
</evidence>
<evidence type="ECO:0000256" key="1">
    <source>
        <dbReference type="SAM" id="MobiDB-lite"/>
    </source>
</evidence>
<sequence length="883" mass="100439">MYQHKSGSQKRKEKRGREHEDEKIKNKKPLLQYFKKSNSGSQDAREDRMDAGKVIGPIVSTSLNNVQEEPVSCSENCILPSCDISLPITEIEENASCNMSAVNNDTLMEEYRSCSLSSINASEDFLSEAFESHEGLSGVNWKDPALWPDTLRGKSREYIVLAGLMSEQDLLKTVQSLPKDCDGQAFSEFHLYSKSPNGREKILRDWLRWSDSKKVLYCTTCLAFSTDSANKTGSSLCRKEGYDPLKSKWHKLYKKLPEHEHSAQHRKNYWSWRCLQKSVGGQGVDHDIQRTLAVEAEKFTVLLERLLDVTLFLASRNLAFRGSSQRVGDIQNGNFLGILELIAHYDAVLKEHLDKVKRSQEKGKKLPAHYLSWGTQNEFINLCGRHVLNAILSERQEAIYFTVICDASPDISHTEQNVIVLRYVHRCSQTGKWCIQERFLEFFDFFQKTGEEIAEMLTSRLREHNIDLKDCRGQGYDNGANMAGRIKGVKSRILEKYPQAIFCPCAAHSLNLVGVHAASSCPEVKTFFGSVNRLYVLFSNSPERWHTLTEEIAGSLHGLSDTRWSSRVEAIRPVAKKLPSILQALEKIISSRRLTSDAQSEAVGLYNYFSSFRAILLATFWLKVLQCFDERNKILQARSVSMEIGAANIRALAEEMKSLREKWPALLSEARLVADGMEIPAELMNTQQIRRKKSQTPGQLEDPEAVFKVNVFLVTLDTIISDLDQRFKSMEEICNLFAPILKLRKLTNEDLEASTKLLVAKYPQDLTDSLLDELQHLRKVYNETFEGSLGQLELLNCIYDLQLEGIFGQVCVALRIFITLPLSVAEGERAFSKLSLIKNYLRSTMSEQRLNSLAMLSIEHELANHLDFKELIKDFASSKVRRL</sequence>
<evidence type="ECO:0000259" key="3">
    <source>
        <dbReference type="Pfam" id="PF14291"/>
    </source>
</evidence>
<feature type="region of interest" description="Disordered" evidence="1">
    <location>
        <begin position="1"/>
        <end position="47"/>
    </location>
</feature>
<dbReference type="GeneID" id="121399703"/>
<dbReference type="KEGG" id="xla:121399703"/>
<dbReference type="InterPro" id="IPR025398">
    <property type="entry name" value="DUF4371"/>
</dbReference>
<dbReference type="AlphaFoldDB" id="A0A8J1M663"/>
<dbReference type="GO" id="GO:0046983">
    <property type="term" value="F:protein dimerization activity"/>
    <property type="evidence" value="ECO:0007669"/>
    <property type="project" value="InterPro"/>
</dbReference>
<evidence type="ECO:0000313" key="5">
    <source>
        <dbReference type="RefSeq" id="XP_041437174.1"/>
    </source>
</evidence>
<dbReference type="KEGG" id="xla:121400771"/>
<dbReference type="OrthoDB" id="10062065at2759"/>
<dbReference type="PANTHER" id="PTHR45749:SF33">
    <property type="entry name" value="ZINC FINGER MYM-TYPE PROTEIN 1"/>
    <property type="match status" value="1"/>
</dbReference>
<keyword evidence="4" id="KW-1185">Reference proteome</keyword>
<dbReference type="Pfam" id="PF05699">
    <property type="entry name" value="Dimer_Tnp_hAT"/>
    <property type="match status" value="1"/>
</dbReference>
<feature type="compositionally biased region" description="Basic and acidic residues" evidence="1">
    <location>
        <begin position="15"/>
        <end position="24"/>
    </location>
</feature>
<dbReference type="Pfam" id="PF14291">
    <property type="entry name" value="DUF4371"/>
    <property type="match status" value="1"/>
</dbReference>